<comment type="catalytic activity">
    <reaction evidence="8">
        <text>Fe-coproporphyrin III + 2 H(+) = coproporphyrin III + Fe(2+)</text>
        <dbReference type="Rhea" id="RHEA:49572"/>
        <dbReference type="ChEBI" id="CHEBI:15378"/>
        <dbReference type="ChEBI" id="CHEBI:29033"/>
        <dbReference type="ChEBI" id="CHEBI:68438"/>
        <dbReference type="ChEBI" id="CHEBI:131725"/>
        <dbReference type="EC" id="4.99.1.9"/>
    </reaction>
    <physiologicalReaction direction="right-to-left" evidence="8">
        <dbReference type="Rhea" id="RHEA:49574"/>
    </physiologicalReaction>
</comment>
<sequence length="368" mass="41634">MDFKGNSDYRHDVPGCTGVLVTSLGTPEAPTAPAVRRFLAAFLSDPRVVEIPRPLWWLILHGIILRVRPSRVARLYQSVWREDGAPLLSFARRVGSALQEELDTRGGPLKVGLGMRHGTPSIEEALEQLRQAGVQRLLVFPLYPQYSGSTTGSAFDAVAQVLSTWRWIPELRMITHYHDHPGYLEALVETIRRSWEEAGRGERLLFSFHGLPKRYLLAGDPYHCHCHKTARLLAERLGLKEGEWQVAFQSRFGREEWLKPYTDHLLREWAEGGVKRVDIVCPGFATDCLETLEEIDQRNRELFLEAGGKEYHYIPALNDEPAHIRALADVVEQHIQGWPEASSLWDQEAVAQAAEISRQQALALGAKQ</sequence>
<dbReference type="GO" id="GO:0005737">
    <property type="term" value="C:cytoplasm"/>
    <property type="evidence" value="ECO:0007669"/>
    <property type="project" value="UniProtKB-SubCell"/>
</dbReference>
<comment type="catalytic activity">
    <reaction evidence="9 10">
        <text>heme b + 2 H(+) = protoporphyrin IX + Fe(2+)</text>
        <dbReference type="Rhea" id="RHEA:22584"/>
        <dbReference type="ChEBI" id="CHEBI:15378"/>
        <dbReference type="ChEBI" id="CHEBI:29033"/>
        <dbReference type="ChEBI" id="CHEBI:57306"/>
        <dbReference type="ChEBI" id="CHEBI:60344"/>
        <dbReference type="EC" id="4.98.1.1"/>
    </reaction>
</comment>
<gene>
    <name evidence="9" type="primary">hemH</name>
    <name evidence="11" type="ORF">E3U44_17945</name>
</gene>
<evidence type="ECO:0000256" key="5">
    <source>
        <dbReference type="ARBA" id="ARBA00023133"/>
    </source>
</evidence>
<evidence type="ECO:0000256" key="9">
    <source>
        <dbReference type="HAMAP-Rule" id="MF_00323"/>
    </source>
</evidence>
<dbReference type="PROSITE" id="PS00534">
    <property type="entry name" value="FERROCHELATASE"/>
    <property type="match status" value="1"/>
</dbReference>
<dbReference type="OrthoDB" id="9809741at2"/>
<dbReference type="AlphaFoldDB" id="A0A4P7C3K8"/>
<dbReference type="GO" id="GO:0006783">
    <property type="term" value="P:heme biosynthetic process"/>
    <property type="evidence" value="ECO:0007669"/>
    <property type="project" value="UniProtKB-UniRule"/>
</dbReference>
<dbReference type="NCBIfam" id="TIGR00109">
    <property type="entry name" value="hemH"/>
    <property type="match status" value="1"/>
</dbReference>
<keyword evidence="12" id="KW-1185">Reference proteome</keyword>
<comment type="subcellular location">
    <subcellularLocation>
        <location evidence="9 10">Cytoplasm</location>
    </subcellularLocation>
</comment>
<dbReference type="FunFam" id="3.40.50.1400:FF:000002">
    <property type="entry name" value="Ferrochelatase"/>
    <property type="match status" value="1"/>
</dbReference>
<organism evidence="11 12">
    <name type="scientific">Nitrosococcus wardiae</name>
    <dbReference type="NCBI Taxonomy" id="1814290"/>
    <lineage>
        <taxon>Bacteria</taxon>
        <taxon>Pseudomonadati</taxon>
        <taxon>Pseudomonadota</taxon>
        <taxon>Gammaproteobacteria</taxon>
        <taxon>Chromatiales</taxon>
        <taxon>Chromatiaceae</taxon>
        <taxon>Nitrosococcus</taxon>
    </lineage>
</organism>
<dbReference type="Pfam" id="PF00762">
    <property type="entry name" value="Ferrochelatase"/>
    <property type="match status" value="1"/>
</dbReference>
<keyword evidence="4 9" id="KW-0408">Iron</keyword>
<dbReference type="SUPFAM" id="SSF53800">
    <property type="entry name" value="Chelatase"/>
    <property type="match status" value="1"/>
</dbReference>
<dbReference type="GO" id="GO:0046872">
    <property type="term" value="F:metal ion binding"/>
    <property type="evidence" value="ECO:0007669"/>
    <property type="project" value="UniProtKB-KW"/>
</dbReference>
<dbReference type="RefSeq" id="WP_134359426.1">
    <property type="nucleotide sequence ID" value="NZ_CP038033.1"/>
</dbReference>
<evidence type="ECO:0000256" key="6">
    <source>
        <dbReference type="ARBA" id="ARBA00023239"/>
    </source>
</evidence>
<dbReference type="CDD" id="cd03411">
    <property type="entry name" value="Ferrochelatase_N"/>
    <property type="match status" value="1"/>
</dbReference>
<dbReference type="InterPro" id="IPR033644">
    <property type="entry name" value="Ferrochelatase_C"/>
</dbReference>
<evidence type="ECO:0000256" key="1">
    <source>
        <dbReference type="ARBA" id="ARBA00007718"/>
    </source>
</evidence>
<dbReference type="GO" id="GO:0004325">
    <property type="term" value="F:ferrochelatase activity"/>
    <property type="evidence" value="ECO:0007669"/>
    <property type="project" value="UniProtKB-UniRule"/>
</dbReference>
<dbReference type="InterPro" id="IPR033659">
    <property type="entry name" value="Ferrochelatase_N"/>
</dbReference>
<dbReference type="UniPathway" id="UPA00252">
    <property type="reaction ID" value="UER00325"/>
</dbReference>
<evidence type="ECO:0000256" key="3">
    <source>
        <dbReference type="ARBA" id="ARBA00022723"/>
    </source>
</evidence>
<comment type="function">
    <text evidence="9 10">Catalyzes the ferrous insertion into protoporphyrin IX.</text>
</comment>
<evidence type="ECO:0000256" key="2">
    <source>
        <dbReference type="ARBA" id="ARBA00022490"/>
    </source>
</evidence>
<accession>A0A4P7C3K8</accession>
<feature type="binding site" evidence="9">
    <location>
        <position position="209"/>
    </location>
    <ligand>
        <name>Fe(2+)</name>
        <dbReference type="ChEBI" id="CHEBI:29033"/>
    </ligand>
</feature>
<protein>
    <recommendedName>
        <fullName evidence="9 10">Ferrochelatase</fullName>
        <ecNumber evidence="9 10">4.98.1.1</ecNumber>
    </recommendedName>
    <alternativeName>
        <fullName evidence="9">Heme synthase</fullName>
    </alternativeName>
    <alternativeName>
        <fullName evidence="9">Protoheme ferro-lyase</fullName>
    </alternativeName>
</protein>
<keyword evidence="5 9" id="KW-0350">Heme biosynthesis</keyword>
<dbReference type="Proteomes" id="UP000294325">
    <property type="component" value="Chromosome"/>
</dbReference>
<proteinExistence type="inferred from homology"/>
<dbReference type="InterPro" id="IPR001015">
    <property type="entry name" value="Ferrochelatase"/>
</dbReference>
<evidence type="ECO:0000256" key="4">
    <source>
        <dbReference type="ARBA" id="ARBA00023004"/>
    </source>
</evidence>
<evidence type="ECO:0000256" key="10">
    <source>
        <dbReference type="RuleBase" id="RU000607"/>
    </source>
</evidence>
<dbReference type="Gene3D" id="3.40.50.1400">
    <property type="match status" value="2"/>
</dbReference>
<evidence type="ECO:0000256" key="7">
    <source>
        <dbReference type="ARBA" id="ARBA00023244"/>
    </source>
</evidence>
<keyword evidence="2 9" id="KW-0963">Cytoplasm</keyword>
<keyword evidence="3 9" id="KW-0479">Metal-binding</keyword>
<evidence type="ECO:0000313" key="11">
    <source>
        <dbReference type="EMBL" id="QBQ56174.1"/>
    </source>
</evidence>
<dbReference type="PANTHER" id="PTHR11108">
    <property type="entry name" value="FERROCHELATASE"/>
    <property type="match status" value="1"/>
</dbReference>
<name>A0A4P7C3K8_9GAMM</name>
<dbReference type="EMBL" id="CP038033">
    <property type="protein sequence ID" value="QBQ56174.1"/>
    <property type="molecule type" value="Genomic_DNA"/>
</dbReference>
<feature type="binding site" evidence="9">
    <location>
        <position position="290"/>
    </location>
    <ligand>
        <name>Fe(2+)</name>
        <dbReference type="ChEBI" id="CHEBI:29033"/>
    </ligand>
</feature>
<comment type="similarity">
    <text evidence="1 9 10">Belongs to the ferrochelatase family.</text>
</comment>
<dbReference type="EC" id="4.98.1.1" evidence="9 10"/>
<dbReference type="PANTHER" id="PTHR11108:SF1">
    <property type="entry name" value="FERROCHELATASE, MITOCHONDRIAL"/>
    <property type="match status" value="1"/>
</dbReference>
<dbReference type="InterPro" id="IPR019772">
    <property type="entry name" value="Ferrochelatase_AS"/>
</dbReference>
<evidence type="ECO:0000313" key="12">
    <source>
        <dbReference type="Proteomes" id="UP000294325"/>
    </source>
</evidence>
<dbReference type="KEGG" id="nwr:E3U44_17945"/>
<evidence type="ECO:0000256" key="8">
    <source>
        <dbReference type="ARBA" id="ARBA00024536"/>
    </source>
</evidence>
<reference evidence="11 12" key="1">
    <citation type="submission" date="2019-03" db="EMBL/GenBank/DDBJ databases">
        <title>The genome sequence of Nitrosococcus wardiae strain D1FHST reveals the archetypal metabolic capacity of ammonia-oxidizing Gammaproteobacteria.</title>
        <authorList>
            <person name="Wang L."/>
            <person name="Lim C.K."/>
            <person name="Hanson T.E."/>
            <person name="Dang H."/>
            <person name="Klotz M.G."/>
        </authorList>
    </citation>
    <scope>NUCLEOTIDE SEQUENCE [LARGE SCALE GENOMIC DNA]</scope>
    <source>
        <strain evidence="11 12">D1FHS</strain>
    </source>
</reference>
<dbReference type="CDD" id="cd00419">
    <property type="entry name" value="Ferrochelatase_C"/>
    <property type="match status" value="1"/>
</dbReference>
<keyword evidence="6 9" id="KW-0456">Lyase</keyword>
<comment type="pathway">
    <text evidence="9 10">Porphyrin-containing compound metabolism; protoheme biosynthesis; protoheme from protoporphyrin-IX: step 1/1.</text>
</comment>
<dbReference type="HAMAP" id="MF_00323">
    <property type="entry name" value="Ferrochelatase"/>
    <property type="match status" value="1"/>
</dbReference>
<keyword evidence="7 9" id="KW-0627">Porphyrin biosynthesis</keyword>